<sequence>MFQIELQVRDYECDIQGIVNNAVYQHYFEHARHLFLDKKGINFFELTQQGIFLVIYRAEIDYLAPLTINKTCKVSVELERISKARCLFKQTIYINNDIYTKGKFFTTAVNANKKPINLDFLNLN</sequence>
<evidence type="ECO:0000256" key="2">
    <source>
        <dbReference type="ARBA" id="ARBA00022801"/>
    </source>
</evidence>
<comment type="similarity">
    <text evidence="1">Belongs to the 4-hydroxybenzoyl-CoA thioesterase family.</text>
</comment>
<keyword evidence="2" id="KW-0378">Hydrolase</keyword>
<accession>A0A378JLQ6</accession>
<dbReference type="Proteomes" id="UP000254794">
    <property type="component" value="Unassembled WGS sequence"/>
</dbReference>
<dbReference type="Pfam" id="PF13279">
    <property type="entry name" value="4HBT_2"/>
    <property type="match status" value="1"/>
</dbReference>
<protein>
    <submittedName>
        <fullName evidence="3">Acyl-CoA thioesterase</fullName>
    </submittedName>
</protein>
<dbReference type="Gene3D" id="3.10.129.10">
    <property type="entry name" value="Hotdog Thioesterase"/>
    <property type="match status" value="1"/>
</dbReference>
<organism evidence="3 4">
    <name type="scientific">Legionella busanensis</name>
    <dbReference type="NCBI Taxonomy" id="190655"/>
    <lineage>
        <taxon>Bacteria</taxon>
        <taxon>Pseudomonadati</taxon>
        <taxon>Pseudomonadota</taxon>
        <taxon>Gammaproteobacteria</taxon>
        <taxon>Legionellales</taxon>
        <taxon>Legionellaceae</taxon>
        <taxon>Legionella</taxon>
    </lineage>
</organism>
<dbReference type="InterPro" id="IPR029069">
    <property type="entry name" value="HotDog_dom_sf"/>
</dbReference>
<dbReference type="PIRSF" id="PIRSF003230">
    <property type="entry name" value="YbgC"/>
    <property type="match status" value="1"/>
</dbReference>
<proteinExistence type="inferred from homology"/>
<dbReference type="CDD" id="cd00586">
    <property type="entry name" value="4HBT"/>
    <property type="match status" value="1"/>
</dbReference>
<keyword evidence="4" id="KW-1185">Reference proteome</keyword>
<dbReference type="GO" id="GO:0047617">
    <property type="term" value="F:fatty acyl-CoA hydrolase activity"/>
    <property type="evidence" value="ECO:0007669"/>
    <property type="project" value="TreeGrafter"/>
</dbReference>
<dbReference type="EMBL" id="UGOD01000001">
    <property type="protein sequence ID" value="STX51020.1"/>
    <property type="molecule type" value="Genomic_DNA"/>
</dbReference>
<reference evidence="3 4" key="1">
    <citation type="submission" date="2018-06" db="EMBL/GenBank/DDBJ databases">
        <authorList>
            <consortium name="Pathogen Informatics"/>
            <person name="Doyle S."/>
        </authorList>
    </citation>
    <scope>NUCLEOTIDE SEQUENCE [LARGE SCALE GENOMIC DNA]</scope>
    <source>
        <strain evidence="3 4">NCTC13316</strain>
    </source>
</reference>
<dbReference type="OrthoDB" id="9799036at2"/>
<dbReference type="InterPro" id="IPR006684">
    <property type="entry name" value="YbgC/YbaW"/>
</dbReference>
<dbReference type="AlphaFoldDB" id="A0A378JLQ6"/>
<gene>
    <name evidence="3" type="primary">ybgC_1</name>
    <name evidence="3" type="ORF">NCTC13316_01109</name>
</gene>
<evidence type="ECO:0000313" key="3">
    <source>
        <dbReference type="EMBL" id="STX51020.1"/>
    </source>
</evidence>
<evidence type="ECO:0000256" key="1">
    <source>
        <dbReference type="ARBA" id="ARBA00005953"/>
    </source>
</evidence>
<dbReference type="SUPFAM" id="SSF54637">
    <property type="entry name" value="Thioesterase/thiol ester dehydrase-isomerase"/>
    <property type="match status" value="1"/>
</dbReference>
<dbReference type="RefSeq" id="WP_115330685.1">
    <property type="nucleotide sequence ID" value="NZ_CAAAHP010000001.1"/>
</dbReference>
<name>A0A378JLQ6_9GAMM</name>
<evidence type="ECO:0000313" key="4">
    <source>
        <dbReference type="Proteomes" id="UP000254794"/>
    </source>
</evidence>
<dbReference type="PANTHER" id="PTHR31793:SF27">
    <property type="entry name" value="NOVEL THIOESTERASE SUPERFAMILY DOMAIN AND SAPOSIN A-TYPE DOMAIN CONTAINING PROTEIN (0610012H03RIK)"/>
    <property type="match status" value="1"/>
</dbReference>
<dbReference type="InterPro" id="IPR050563">
    <property type="entry name" value="4-hydroxybenzoyl-CoA_TE"/>
</dbReference>
<dbReference type="PANTHER" id="PTHR31793">
    <property type="entry name" value="4-HYDROXYBENZOYL-COA THIOESTERASE FAMILY MEMBER"/>
    <property type="match status" value="1"/>
</dbReference>